<feature type="transmembrane region" description="Helical" evidence="5">
    <location>
        <begin position="172"/>
        <end position="193"/>
    </location>
</feature>
<keyword evidence="3 5" id="KW-1133">Transmembrane helix</keyword>
<dbReference type="EMBL" id="JBBPHU010000003">
    <property type="protein sequence ID" value="KAK7520527.1"/>
    <property type="molecule type" value="Genomic_DNA"/>
</dbReference>
<evidence type="ECO:0000313" key="6">
    <source>
        <dbReference type="EMBL" id="KAK7520527.1"/>
    </source>
</evidence>
<evidence type="ECO:0000256" key="3">
    <source>
        <dbReference type="ARBA" id="ARBA00022989"/>
    </source>
</evidence>
<evidence type="ECO:0000256" key="2">
    <source>
        <dbReference type="ARBA" id="ARBA00022692"/>
    </source>
</evidence>
<keyword evidence="2 5" id="KW-0812">Transmembrane</keyword>
<evidence type="ECO:0000256" key="5">
    <source>
        <dbReference type="SAM" id="Phobius"/>
    </source>
</evidence>
<keyword evidence="4 5" id="KW-0472">Membrane</keyword>
<sequence>MAVEYTLYNYPPSVAAAAVIFIILFAVSSIAHVIQLTMKKNMVLHPLLGYVGRAMNPQDKAPNWSINAYIIQSILLLTGPTFFAASIYMILGRIIRLTKGESHSVVRATWITKIFAGAGLLAKAKDQDAQELGEHVILGGLIVQILFFGFFVIASGLFHYRIRAFLTLRSQTFAVPWQRYLIILYVANSLILWRSMHEVYLYVFDALLMLITCIVFNTWHPSTIISHKSEAVPQEEMEFSS</sequence>
<comment type="caution">
    <text evidence="6">The sequence shown here is derived from an EMBL/GenBank/DDBJ whole genome shotgun (WGS) entry which is preliminary data.</text>
</comment>
<evidence type="ECO:0000313" key="7">
    <source>
        <dbReference type="Proteomes" id="UP001363622"/>
    </source>
</evidence>
<feature type="transmembrane region" description="Helical" evidence="5">
    <location>
        <begin position="199"/>
        <end position="219"/>
    </location>
</feature>
<keyword evidence="7" id="KW-1185">Reference proteome</keyword>
<evidence type="ECO:0000256" key="1">
    <source>
        <dbReference type="ARBA" id="ARBA00004141"/>
    </source>
</evidence>
<dbReference type="Proteomes" id="UP001363622">
    <property type="component" value="Unassembled WGS sequence"/>
</dbReference>
<dbReference type="PANTHER" id="PTHR31465:SF35">
    <property type="entry name" value="RTA1 DOMAIN PROTEIN-RELATED"/>
    <property type="match status" value="1"/>
</dbReference>
<protein>
    <submittedName>
        <fullName evidence="6">RTA1 like protein-domain-containing protein</fullName>
    </submittedName>
</protein>
<dbReference type="Pfam" id="PF04479">
    <property type="entry name" value="RTA1"/>
    <property type="match status" value="1"/>
</dbReference>
<gene>
    <name evidence="6" type="ORF">IWZ03DRAFT_358574</name>
</gene>
<dbReference type="PANTHER" id="PTHR31465">
    <property type="entry name" value="PROTEIN RTA1-RELATED"/>
    <property type="match status" value="1"/>
</dbReference>
<feature type="transmembrane region" description="Helical" evidence="5">
    <location>
        <begin position="136"/>
        <end position="160"/>
    </location>
</feature>
<feature type="transmembrane region" description="Helical" evidence="5">
    <location>
        <begin position="12"/>
        <end position="34"/>
    </location>
</feature>
<comment type="subcellular location">
    <subcellularLocation>
        <location evidence="1">Membrane</location>
        <topology evidence="1">Multi-pass membrane protein</topology>
    </subcellularLocation>
</comment>
<name>A0ABR1KSS6_9PEZI</name>
<organism evidence="6 7">
    <name type="scientific">Phyllosticta citriasiana</name>
    <dbReference type="NCBI Taxonomy" id="595635"/>
    <lineage>
        <taxon>Eukaryota</taxon>
        <taxon>Fungi</taxon>
        <taxon>Dikarya</taxon>
        <taxon>Ascomycota</taxon>
        <taxon>Pezizomycotina</taxon>
        <taxon>Dothideomycetes</taxon>
        <taxon>Dothideomycetes incertae sedis</taxon>
        <taxon>Botryosphaeriales</taxon>
        <taxon>Phyllostictaceae</taxon>
        <taxon>Phyllosticta</taxon>
    </lineage>
</organism>
<proteinExistence type="predicted"/>
<reference evidence="6 7" key="1">
    <citation type="submission" date="2024-04" db="EMBL/GenBank/DDBJ databases">
        <title>Phyllosticta paracitricarpa is synonymous to the EU quarantine fungus P. citricarpa based on phylogenomic analyses.</title>
        <authorList>
            <consortium name="Lawrence Berkeley National Laboratory"/>
            <person name="Van Ingen-Buijs V.A."/>
            <person name="Van Westerhoven A.C."/>
            <person name="Haridas S."/>
            <person name="Skiadas P."/>
            <person name="Martin F."/>
            <person name="Groenewald J.Z."/>
            <person name="Crous P.W."/>
            <person name="Seidl M.F."/>
        </authorList>
    </citation>
    <scope>NUCLEOTIDE SEQUENCE [LARGE SCALE GENOMIC DNA]</scope>
    <source>
        <strain evidence="6 7">CBS 123371</strain>
    </source>
</reference>
<evidence type="ECO:0000256" key="4">
    <source>
        <dbReference type="ARBA" id="ARBA00023136"/>
    </source>
</evidence>
<dbReference type="InterPro" id="IPR007568">
    <property type="entry name" value="RTA1"/>
</dbReference>
<feature type="transmembrane region" description="Helical" evidence="5">
    <location>
        <begin position="69"/>
        <end position="92"/>
    </location>
</feature>
<accession>A0ABR1KSS6</accession>